<dbReference type="Gramene" id="BGIOSGA024038-TA">
    <property type="protein sequence ID" value="BGIOSGA024038-PA"/>
    <property type="gene ID" value="BGIOSGA024038"/>
</dbReference>
<feature type="region of interest" description="Disordered" evidence="1">
    <location>
        <begin position="1"/>
        <end position="48"/>
    </location>
</feature>
<reference evidence="2 3" key="1">
    <citation type="journal article" date="2005" name="PLoS Biol.">
        <title>The genomes of Oryza sativa: a history of duplications.</title>
        <authorList>
            <person name="Yu J."/>
            <person name="Wang J."/>
            <person name="Lin W."/>
            <person name="Li S."/>
            <person name="Li H."/>
            <person name="Zhou J."/>
            <person name="Ni P."/>
            <person name="Dong W."/>
            <person name="Hu S."/>
            <person name="Zeng C."/>
            <person name="Zhang J."/>
            <person name="Zhang Y."/>
            <person name="Li R."/>
            <person name="Xu Z."/>
            <person name="Li S."/>
            <person name="Li X."/>
            <person name="Zheng H."/>
            <person name="Cong L."/>
            <person name="Lin L."/>
            <person name="Yin J."/>
            <person name="Geng J."/>
            <person name="Li G."/>
            <person name="Shi J."/>
            <person name="Liu J."/>
            <person name="Lv H."/>
            <person name="Li J."/>
            <person name="Wang J."/>
            <person name="Deng Y."/>
            <person name="Ran L."/>
            <person name="Shi X."/>
            <person name="Wang X."/>
            <person name="Wu Q."/>
            <person name="Li C."/>
            <person name="Ren X."/>
            <person name="Wang J."/>
            <person name="Wang X."/>
            <person name="Li D."/>
            <person name="Liu D."/>
            <person name="Zhang X."/>
            <person name="Ji Z."/>
            <person name="Zhao W."/>
            <person name="Sun Y."/>
            <person name="Zhang Z."/>
            <person name="Bao J."/>
            <person name="Han Y."/>
            <person name="Dong L."/>
            <person name="Ji J."/>
            <person name="Chen P."/>
            <person name="Wu S."/>
            <person name="Liu J."/>
            <person name="Xiao Y."/>
            <person name="Bu D."/>
            <person name="Tan J."/>
            <person name="Yang L."/>
            <person name="Ye C."/>
            <person name="Zhang J."/>
            <person name="Xu J."/>
            <person name="Zhou Y."/>
            <person name="Yu Y."/>
            <person name="Zhang B."/>
            <person name="Zhuang S."/>
            <person name="Wei H."/>
            <person name="Liu B."/>
            <person name="Lei M."/>
            <person name="Yu H."/>
            <person name="Li Y."/>
            <person name="Xu H."/>
            <person name="Wei S."/>
            <person name="He X."/>
            <person name="Fang L."/>
            <person name="Zhang Z."/>
            <person name="Zhang Y."/>
            <person name="Huang X."/>
            <person name="Su Z."/>
            <person name="Tong W."/>
            <person name="Li J."/>
            <person name="Tong Z."/>
            <person name="Li S."/>
            <person name="Ye J."/>
            <person name="Wang L."/>
            <person name="Fang L."/>
            <person name="Lei T."/>
            <person name="Chen C."/>
            <person name="Chen H."/>
            <person name="Xu Z."/>
            <person name="Li H."/>
            <person name="Huang H."/>
            <person name="Zhang F."/>
            <person name="Xu H."/>
            <person name="Li N."/>
            <person name="Zhao C."/>
            <person name="Li S."/>
            <person name="Dong L."/>
            <person name="Huang Y."/>
            <person name="Li L."/>
            <person name="Xi Y."/>
            <person name="Qi Q."/>
            <person name="Li W."/>
            <person name="Zhang B."/>
            <person name="Hu W."/>
            <person name="Zhang Y."/>
            <person name="Tian X."/>
            <person name="Jiao Y."/>
            <person name="Liang X."/>
            <person name="Jin J."/>
            <person name="Gao L."/>
            <person name="Zheng W."/>
            <person name="Hao B."/>
            <person name="Liu S."/>
            <person name="Wang W."/>
            <person name="Yuan L."/>
            <person name="Cao M."/>
            <person name="McDermott J."/>
            <person name="Samudrala R."/>
            <person name="Wang J."/>
            <person name="Wong G.K."/>
            <person name="Yang H."/>
        </authorList>
    </citation>
    <scope>NUCLEOTIDE SEQUENCE [LARGE SCALE GENOMIC DNA]</scope>
    <source>
        <strain evidence="3">cv. 93-11</strain>
    </source>
</reference>
<dbReference type="Proteomes" id="UP000007015">
    <property type="component" value="Chromosome 7"/>
</dbReference>
<dbReference type="AlphaFoldDB" id="A2YMX0"/>
<organism evidence="2 3">
    <name type="scientific">Oryza sativa subsp. indica</name>
    <name type="common">Rice</name>
    <dbReference type="NCBI Taxonomy" id="39946"/>
    <lineage>
        <taxon>Eukaryota</taxon>
        <taxon>Viridiplantae</taxon>
        <taxon>Streptophyta</taxon>
        <taxon>Embryophyta</taxon>
        <taxon>Tracheophyta</taxon>
        <taxon>Spermatophyta</taxon>
        <taxon>Magnoliopsida</taxon>
        <taxon>Liliopsida</taxon>
        <taxon>Poales</taxon>
        <taxon>Poaceae</taxon>
        <taxon>BOP clade</taxon>
        <taxon>Oryzoideae</taxon>
        <taxon>Oryzeae</taxon>
        <taxon>Oryzinae</taxon>
        <taxon>Oryza</taxon>
        <taxon>Oryza sativa</taxon>
    </lineage>
</organism>
<proteinExistence type="predicted"/>
<evidence type="ECO:0000256" key="1">
    <source>
        <dbReference type="SAM" id="MobiDB-lite"/>
    </source>
</evidence>
<dbReference type="HOGENOM" id="CLU_2175197_0_0_1"/>
<evidence type="ECO:0000313" key="2">
    <source>
        <dbReference type="EMBL" id="EAZ04431.1"/>
    </source>
</evidence>
<feature type="region of interest" description="Disordered" evidence="1">
    <location>
        <begin position="63"/>
        <end position="110"/>
    </location>
</feature>
<feature type="compositionally biased region" description="Low complexity" evidence="1">
    <location>
        <begin position="77"/>
        <end position="86"/>
    </location>
</feature>
<feature type="compositionally biased region" description="Basic and acidic residues" evidence="1">
    <location>
        <begin position="87"/>
        <end position="101"/>
    </location>
</feature>
<name>A2YMX0_ORYSI</name>
<protein>
    <submittedName>
        <fullName evidence="2">Uncharacterized protein</fullName>
    </submittedName>
</protein>
<dbReference type="EMBL" id="CM000132">
    <property type="protein sequence ID" value="EAZ04431.1"/>
    <property type="molecule type" value="Genomic_DNA"/>
</dbReference>
<gene>
    <name evidence="2" type="ORF">OsI_26577</name>
</gene>
<evidence type="ECO:0000313" key="3">
    <source>
        <dbReference type="Proteomes" id="UP000007015"/>
    </source>
</evidence>
<accession>A2YMX0</accession>
<sequence length="110" mass="11821">MGKWRGKEGMGTPGREAAQRREGSDGGVVDEGEQERRSAAMQSSGVSRWGCRRWRRCGGAAMGAARCGRRGGGGRVGNRPPAAAAAREAHRGTDDDEELRRQGRRGRGAW</sequence>
<keyword evidence="3" id="KW-1185">Reference proteome</keyword>